<organism evidence="1">
    <name type="scientific">marine sediment metagenome</name>
    <dbReference type="NCBI Taxonomy" id="412755"/>
    <lineage>
        <taxon>unclassified sequences</taxon>
        <taxon>metagenomes</taxon>
        <taxon>ecological metagenomes</taxon>
    </lineage>
</organism>
<gene>
    <name evidence="1" type="ORF">S06H3_33515</name>
</gene>
<evidence type="ECO:0000313" key="1">
    <source>
        <dbReference type="EMBL" id="GAI22521.1"/>
    </source>
</evidence>
<proteinExistence type="predicted"/>
<feature type="non-terminal residue" evidence="1">
    <location>
        <position position="49"/>
    </location>
</feature>
<name>X1MX04_9ZZZZ</name>
<dbReference type="AlphaFoldDB" id="X1MX04"/>
<accession>X1MX04</accession>
<comment type="caution">
    <text evidence="1">The sequence shown here is derived from an EMBL/GenBank/DDBJ whole genome shotgun (WGS) entry which is preliminary data.</text>
</comment>
<dbReference type="EMBL" id="BARV01020010">
    <property type="protein sequence ID" value="GAI22521.1"/>
    <property type="molecule type" value="Genomic_DNA"/>
</dbReference>
<sequence>MLEITVCEIRGQMSGTYLSTSARNYDNCASIEERAKGKQNGYWEVGETM</sequence>
<protein>
    <submittedName>
        <fullName evidence="1">Uncharacterized protein</fullName>
    </submittedName>
</protein>
<reference evidence="1" key="1">
    <citation type="journal article" date="2014" name="Front. Microbiol.">
        <title>High frequency of phylogenetically diverse reductive dehalogenase-homologous genes in deep subseafloor sedimentary metagenomes.</title>
        <authorList>
            <person name="Kawai M."/>
            <person name="Futagami T."/>
            <person name="Toyoda A."/>
            <person name="Takaki Y."/>
            <person name="Nishi S."/>
            <person name="Hori S."/>
            <person name="Arai W."/>
            <person name="Tsubouchi T."/>
            <person name="Morono Y."/>
            <person name="Uchiyama I."/>
            <person name="Ito T."/>
            <person name="Fujiyama A."/>
            <person name="Inagaki F."/>
            <person name="Takami H."/>
        </authorList>
    </citation>
    <scope>NUCLEOTIDE SEQUENCE</scope>
    <source>
        <strain evidence="1">Expedition CK06-06</strain>
    </source>
</reference>